<evidence type="ECO:0000313" key="3">
    <source>
        <dbReference type="Proteomes" id="UP000299102"/>
    </source>
</evidence>
<comment type="caution">
    <text evidence="2">The sequence shown here is derived from an EMBL/GenBank/DDBJ whole genome shotgun (WGS) entry which is preliminary data.</text>
</comment>
<gene>
    <name evidence="2" type="ORF">EVAR_39071_1</name>
</gene>
<dbReference type="Proteomes" id="UP000299102">
    <property type="component" value="Unassembled WGS sequence"/>
</dbReference>
<name>A0A4C1WMB4_EUMVA</name>
<evidence type="ECO:0000256" key="1">
    <source>
        <dbReference type="SAM" id="Phobius"/>
    </source>
</evidence>
<keyword evidence="1" id="KW-0472">Membrane</keyword>
<organism evidence="2 3">
    <name type="scientific">Eumeta variegata</name>
    <name type="common">Bagworm moth</name>
    <name type="synonym">Eumeta japonica</name>
    <dbReference type="NCBI Taxonomy" id="151549"/>
    <lineage>
        <taxon>Eukaryota</taxon>
        <taxon>Metazoa</taxon>
        <taxon>Ecdysozoa</taxon>
        <taxon>Arthropoda</taxon>
        <taxon>Hexapoda</taxon>
        <taxon>Insecta</taxon>
        <taxon>Pterygota</taxon>
        <taxon>Neoptera</taxon>
        <taxon>Endopterygota</taxon>
        <taxon>Lepidoptera</taxon>
        <taxon>Glossata</taxon>
        <taxon>Ditrysia</taxon>
        <taxon>Tineoidea</taxon>
        <taxon>Psychidae</taxon>
        <taxon>Oiketicinae</taxon>
        <taxon>Eumeta</taxon>
    </lineage>
</organism>
<keyword evidence="3" id="KW-1185">Reference proteome</keyword>
<dbReference type="EMBL" id="BGZK01000605">
    <property type="protein sequence ID" value="GBP52548.1"/>
    <property type="molecule type" value="Genomic_DNA"/>
</dbReference>
<protein>
    <submittedName>
        <fullName evidence="2">Uncharacterized protein</fullName>
    </submittedName>
</protein>
<keyword evidence="1" id="KW-1133">Transmembrane helix</keyword>
<proteinExistence type="predicted"/>
<feature type="transmembrane region" description="Helical" evidence="1">
    <location>
        <begin position="85"/>
        <end position="106"/>
    </location>
</feature>
<keyword evidence="1" id="KW-0812">Transmembrane</keyword>
<accession>A0A4C1WMB4</accession>
<reference evidence="2 3" key="1">
    <citation type="journal article" date="2019" name="Commun. Biol.">
        <title>The bagworm genome reveals a unique fibroin gene that provides high tensile strength.</title>
        <authorList>
            <person name="Kono N."/>
            <person name="Nakamura H."/>
            <person name="Ohtoshi R."/>
            <person name="Tomita M."/>
            <person name="Numata K."/>
            <person name="Arakawa K."/>
        </authorList>
    </citation>
    <scope>NUCLEOTIDE SEQUENCE [LARGE SCALE GENOMIC DNA]</scope>
</reference>
<evidence type="ECO:0000313" key="2">
    <source>
        <dbReference type="EMBL" id="GBP52548.1"/>
    </source>
</evidence>
<dbReference type="AlphaFoldDB" id="A0A4C1WMB4"/>
<sequence>MVTTRRRIVKKKNKIDELCQVPTTGKRIGTLPSDSSRGVALTTPPPVTTVGRSLDTVARLILGYTSSAPGRWWPGQRGLRPTGRLLSLPVNLFVGLLCLGAVHRLYLVEHLFTMFQIEAHHTIEQRAMR</sequence>